<protein>
    <submittedName>
        <fullName evidence="1">Uncharacterized protein</fullName>
    </submittedName>
</protein>
<dbReference type="KEGG" id="eaj:Q3M24_12800"/>
<proteinExistence type="predicted"/>
<sequence>MTKRTQRKSTLKDMKRRHYFFLNPYEDCAFTKSPQCNAKTKVRKFPLVIHIEPQQLFLLNKQCKYCVNCDLIITKQSEVEQLMEEAFHQRNPGIVGNDYLVMGTLDKKDWRKSNKEDVDSSEAFKWMYVFKDHLNFEVAPAGWYSDQ</sequence>
<evidence type="ECO:0000313" key="1">
    <source>
        <dbReference type="EMBL" id="XCN71194.1"/>
    </source>
</evidence>
<accession>A0AAU8LQM6</accession>
<gene>
    <name evidence="1" type="ORF">Q3M24_12800</name>
</gene>
<dbReference type="EMBL" id="CP159373">
    <property type="protein sequence ID" value="XCN71194.1"/>
    <property type="molecule type" value="Genomic_DNA"/>
</dbReference>
<dbReference type="AlphaFoldDB" id="A0AAU8LQM6"/>
<name>A0AAU8LQM6_9BACT</name>
<organism evidence="1">
    <name type="scientific">Candidatus Electrothrix aestuarii</name>
    <dbReference type="NCBI Taxonomy" id="3062594"/>
    <lineage>
        <taxon>Bacteria</taxon>
        <taxon>Pseudomonadati</taxon>
        <taxon>Thermodesulfobacteriota</taxon>
        <taxon>Desulfobulbia</taxon>
        <taxon>Desulfobulbales</taxon>
        <taxon>Desulfobulbaceae</taxon>
        <taxon>Candidatus Electrothrix</taxon>
    </lineage>
</organism>
<reference evidence="1" key="2">
    <citation type="submission" date="2024-06" db="EMBL/GenBank/DDBJ databases">
        <authorList>
            <person name="Plum-Jensen L.E."/>
            <person name="Schramm A."/>
            <person name="Marshall I.P.G."/>
        </authorList>
    </citation>
    <scope>NUCLEOTIDE SEQUENCE</scope>
    <source>
        <strain evidence="1">Rat1</strain>
    </source>
</reference>
<reference evidence="1" key="1">
    <citation type="journal article" date="2024" name="Syst. Appl. Microbiol.">
        <title>First single-strain enrichments of Electrothrix cable bacteria, description of E. aestuarii sp. nov. and E. rattekaaiensis sp. nov., and proposal of a cable bacteria taxonomy following the rules of the SeqCode.</title>
        <authorList>
            <person name="Plum-Jensen L.E."/>
            <person name="Schramm A."/>
            <person name="Marshall I.P.G."/>
        </authorList>
    </citation>
    <scope>NUCLEOTIDE SEQUENCE</scope>
    <source>
        <strain evidence="1">Rat1</strain>
    </source>
</reference>